<dbReference type="EMBL" id="AP024485">
    <property type="protein sequence ID" value="BCS88458.1"/>
    <property type="molecule type" value="Genomic_DNA"/>
</dbReference>
<proteinExistence type="predicted"/>
<protein>
    <submittedName>
        <fullName evidence="1">Uncharacterized protein</fullName>
    </submittedName>
</protein>
<dbReference type="Proteomes" id="UP001053296">
    <property type="component" value="Chromosome"/>
</dbReference>
<reference evidence="1" key="1">
    <citation type="journal article" date="2022" name="Arch. Microbiol.">
        <title>Pseudodesulfovibrio sediminis sp. nov., a mesophilic and neutrophilic sulfate-reducing bacterium isolated from sediment of a brackish lake.</title>
        <authorList>
            <person name="Takahashi A."/>
            <person name="Kojima H."/>
            <person name="Watanabe M."/>
            <person name="Fukui M."/>
        </authorList>
    </citation>
    <scope>NUCLEOTIDE SEQUENCE</scope>
    <source>
        <strain evidence="1">SF6</strain>
    </source>
</reference>
<accession>A0ABN6EST0</accession>
<sequence>MNVSAIETILKTIDRNEKTIFQKVKTKTTSSSPNGLKLTGNAIDRKNNLSDTFCICTPMIKTIVTEM</sequence>
<gene>
    <name evidence="1" type="ORF">PSDVSF_17000</name>
</gene>
<keyword evidence="2" id="KW-1185">Reference proteome</keyword>
<organism evidence="1 2">
    <name type="scientific">Pseudodesulfovibrio sediminis</name>
    <dbReference type="NCBI Taxonomy" id="2810563"/>
    <lineage>
        <taxon>Bacteria</taxon>
        <taxon>Pseudomonadati</taxon>
        <taxon>Thermodesulfobacteriota</taxon>
        <taxon>Desulfovibrionia</taxon>
        <taxon>Desulfovibrionales</taxon>
        <taxon>Desulfovibrionaceae</taxon>
    </lineage>
</organism>
<name>A0ABN6EST0_9BACT</name>
<evidence type="ECO:0000313" key="2">
    <source>
        <dbReference type="Proteomes" id="UP001053296"/>
    </source>
</evidence>
<evidence type="ECO:0000313" key="1">
    <source>
        <dbReference type="EMBL" id="BCS88458.1"/>
    </source>
</evidence>